<reference evidence="10" key="1">
    <citation type="submission" date="2019-07" db="EMBL/GenBank/DDBJ databases">
        <authorList>
            <person name="Dittberner H."/>
        </authorList>
    </citation>
    <scope>NUCLEOTIDE SEQUENCE [LARGE SCALE GENOMIC DNA]</scope>
</reference>
<dbReference type="OrthoDB" id="1044995at2759"/>
<evidence type="ECO:0000256" key="4">
    <source>
        <dbReference type="ARBA" id="ARBA00022529"/>
    </source>
</evidence>
<keyword evidence="3 9" id="KW-0964">Secreted</keyword>
<evidence type="ECO:0000256" key="2">
    <source>
        <dbReference type="ARBA" id="ARBA00006722"/>
    </source>
</evidence>
<evidence type="ECO:0000256" key="9">
    <source>
        <dbReference type="RuleBase" id="RU367109"/>
    </source>
</evidence>
<name>A0A565C2T3_9BRAS</name>
<keyword evidence="4 9" id="KW-0929">Antimicrobial</keyword>
<evidence type="ECO:0000313" key="11">
    <source>
        <dbReference type="Proteomes" id="UP000489600"/>
    </source>
</evidence>
<dbReference type="GO" id="GO:0005576">
    <property type="term" value="C:extracellular region"/>
    <property type="evidence" value="ECO:0007669"/>
    <property type="project" value="UniProtKB-SubCell"/>
</dbReference>
<dbReference type="PANTHER" id="PTHR36788:SF5">
    <property type="entry name" value="DEFENSIN-LIKE PROTEIN 172"/>
    <property type="match status" value="1"/>
</dbReference>
<evidence type="ECO:0000256" key="6">
    <source>
        <dbReference type="ARBA" id="ARBA00022729"/>
    </source>
</evidence>
<keyword evidence="5 9" id="KW-0295">Fungicide</keyword>
<feature type="signal peptide" evidence="9">
    <location>
        <begin position="1"/>
        <end position="26"/>
    </location>
</feature>
<evidence type="ECO:0000256" key="5">
    <source>
        <dbReference type="ARBA" id="ARBA00022577"/>
    </source>
</evidence>
<comment type="subcellular location">
    <subcellularLocation>
        <location evidence="1 9">Secreted</location>
    </subcellularLocation>
</comment>
<dbReference type="GO" id="GO:0050832">
    <property type="term" value="P:defense response to fungus"/>
    <property type="evidence" value="ECO:0007669"/>
    <property type="project" value="UniProtKB-UniRule"/>
</dbReference>
<comment type="caution">
    <text evidence="10">The sequence shown here is derived from an EMBL/GenBank/DDBJ whole genome shotgun (WGS) entry which is preliminary data.</text>
</comment>
<evidence type="ECO:0000256" key="7">
    <source>
        <dbReference type="ARBA" id="ARBA00022821"/>
    </source>
</evidence>
<accession>A0A565C2T3</accession>
<dbReference type="PANTHER" id="PTHR36788">
    <property type="entry name" value="DEFENSIN-LIKE PROTEIN 183"/>
    <property type="match status" value="1"/>
</dbReference>
<gene>
    <name evidence="10" type="ORF">ANE_LOCUS18408</name>
</gene>
<protein>
    <recommendedName>
        <fullName evidence="9">Defensin-like protein</fullName>
    </recommendedName>
</protein>
<evidence type="ECO:0000313" key="10">
    <source>
        <dbReference type="EMBL" id="VVB07964.1"/>
    </source>
</evidence>
<dbReference type="EMBL" id="CABITT030000006">
    <property type="protein sequence ID" value="VVB07964.1"/>
    <property type="molecule type" value="Genomic_DNA"/>
</dbReference>
<evidence type="ECO:0000256" key="8">
    <source>
        <dbReference type="ARBA" id="ARBA00023157"/>
    </source>
</evidence>
<comment type="similarity">
    <text evidence="2 9">Belongs to the DEFL family.</text>
</comment>
<sequence length="82" mass="8509">MAKAASTYVFPIIFLVVFALVEQNMGCTTSIGPCEVGKNCSPKCNAMFGEIVTGFCDRSGGGIGICVCVTPCPPPPPKAPHM</sequence>
<evidence type="ECO:0000256" key="3">
    <source>
        <dbReference type="ARBA" id="ARBA00022525"/>
    </source>
</evidence>
<evidence type="ECO:0000256" key="1">
    <source>
        <dbReference type="ARBA" id="ARBA00004613"/>
    </source>
</evidence>
<dbReference type="GO" id="GO:0031640">
    <property type="term" value="P:killing of cells of another organism"/>
    <property type="evidence" value="ECO:0007669"/>
    <property type="project" value="UniProtKB-UniRule"/>
</dbReference>
<proteinExistence type="inferred from homology"/>
<dbReference type="InterPro" id="IPR039641">
    <property type="entry name" value="LCR"/>
</dbReference>
<dbReference type="Proteomes" id="UP000489600">
    <property type="component" value="Unassembled WGS sequence"/>
</dbReference>
<organism evidence="10 11">
    <name type="scientific">Arabis nemorensis</name>
    <dbReference type="NCBI Taxonomy" id="586526"/>
    <lineage>
        <taxon>Eukaryota</taxon>
        <taxon>Viridiplantae</taxon>
        <taxon>Streptophyta</taxon>
        <taxon>Embryophyta</taxon>
        <taxon>Tracheophyta</taxon>
        <taxon>Spermatophyta</taxon>
        <taxon>Magnoliopsida</taxon>
        <taxon>eudicotyledons</taxon>
        <taxon>Gunneridae</taxon>
        <taxon>Pentapetalae</taxon>
        <taxon>rosids</taxon>
        <taxon>malvids</taxon>
        <taxon>Brassicales</taxon>
        <taxon>Brassicaceae</taxon>
        <taxon>Arabideae</taxon>
        <taxon>Arabis</taxon>
    </lineage>
</organism>
<feature type="chain" id="PRO_5027147210" description="Defensin-like protein" evidence="9">
    <location>
        <begin position="27"/>
        <end position="82"/>
    </location>
</feature>
<keyword evidence="11" id="KW-1185">Reference proteome</keyword>
<keyword evidence="8" id="KW-1015">Disulfide bond</keyword>
<keyword evidence="6 9" id="KW-0732">Signal</keyword>
<keyword evidence="7 9" id="KW-0611">Plant defense</keyword>
<dbReference type="AlphaFoldDB" id="A0A565C2T3"/>